<reference evidence="3 4" key="1">
    <citation type="submission" date="2021-07" db="EMBL/GenBank/DDBJ databases">
        <title>Alteriqipengyuania abyssalis NZ-12B nov, sp.nov isolated from deep sea sponge in pacific ocean.</title>
        <authorList>
            <person name="Tareen S."/>
            <person name="Wink J."/>
        </authorList>
    </citation>
    <scope>NUCLEOTIDE SEQUENCE [LARGE SCALE GENOMIC DNA]</scope>
    <source>
        <strain evidence="3 4">NZ-12B</strain>
    </source>
</reference>
<gene>
    <name evidence="3" type="ORF">KYN89_15170</name>
</gene>
<evidence type="ECO:0000313" key="3">
    <source>
        <dbReference type="EMBL" id="MBY8338388.1"/>
    </source>
</evidence>
<feature type="signal peptide" evidence="2">
    <location>
        <begin position="1"/>
        <end position="21"/>
    </location>
</feature>
<keyword evidence="4" id="KW-1185">Reference proteome</keyword>
<dbReference type="EMBL" id="JAHWXP010000005">
    <property type="protein sequence ID" value="MBY8338388.1"/>
    <property type="molecule type" value="Genomic_DNA"/>
</dbReference>
<protein>
    <recommendedName>
        <fullName evidence="5">RcnB family protein</fullName>
    </recommendedName>
</protein>
<evidence type="ECO:0000313" key="4">
    <source>
        <dbReference type="Proteomes" id="UP000759298"/>
    </source>
</evidence>
<accession>A0ABS7PH37</accession>
<dbReference type="RefSeq" id="WP_222825853.1">
    <property type="nucleotide sequence ID" value="NZ_JAHWXP010000005.1"/>
</dbReference>
<proteinExistence type="predicted"/>
<dbReference type="Gene3D" id="3.10.450.160">
    <property type="entry name" value="inner membrane protein cigr"/>
    <property type="match status" value="1"/>
</dbReference>
<sequence length="329" mass="35526">MRIAIAASSALALALAVPVLAQNNGNGNGNGNSQGAKANPGKGPGAGKGNSGNPRGGPPAMRGNRNGPGNGKAERGQGAASVAQRGNPADRLERELDRRVDRRIGDEVRRGANRAAREVSDRLGGDAREVLTRFDRADRPLRGFCPRGLAKKNNGCQPPGQAKKLRSERFGGYYGSAYPQLSGSDWQYYDGYAYRPSRGGVIDALVPLVGGALFSGNQWPTAYDQYRAPTYYADYFGRNSDARYYYADQTLFSVDPKDQAIMGIAALLTGDDITVGQRLPAGYDAYNVPYAYRDRYRDGPDAMYRYSDGYVYQVDPTTRVVAAVIDLLT</sequence>
<keyword evidence="2" id="KW-0732">Signal</keyword>
<feature type="region of interest" description="Disordered" evidence="1">
    <location>
        <begin position="26"/>
        <end position="98"/>
    </location>
</feature>
<organism evidence="3 4">
    <name type="scientific">Alteriqipengyuania abyssalis</name>
    <dbReference type="NCBI Taxonomy" id="2860200"/>
    <lineage>
        <taxon>Bacteria</taxon>
        <taxon>Pseudomonadati</taxon>
        <taxon>Pseudomonadota</taxon>
        <taxon>Alphaproteobacteria</taxon>
        <taxon>Sphingomonadales</taxon>
        <taxon>Erythrobacteraceae</taxon>
        <taxon>Alteriqipengyuania</taxon>
    </lineage>
</organism>
<comment type="caution">
    <text evidence="3">The sequence shown here is derived from an EMBL/GenBank/DDBJ whole genome shotgun (WGS) entry which is preliminary data.</text>
</comment>
<dbReference type="Proteomes" id="UP000759298">
    <property type="component" value="Unassembled WGS sequence"/>
</dbReference>
<evidence type="ECO:0000256" key="2">
    <source>
        <dbReference type="SAM" id="SignalP"/>
    </source>
</evidence>
<evidence type="ECO:0008006" key="5">
    <source>
        <dbReference type="Google" id="ProtNLM"/>
    </source>
</evidence>
<feature type="compositionally biased region" description="Basic and acidic residues" evidence="1">
    <location>
        <begin position="88"/>
        <end position="98"/>
    </location>
</feature>
<feature type="chain" id="PRO_5046898770" description="RcnB family protein" evidence="2">
    <location>
        <begin position="22"/>
        <end position="329"/>
    </location>
</feature>
<evidence type="ECO:0000256" key="1">
    <source>
        <dbReference type="SAM" id="MobiDB-lite"/>
    </source>
</evidence>
<name>A0ABS7PH37_9SPHN</name>